<proteinExistence type="predicted"/>
<protein>
    <submittedName>
        <fullName evidence="2">Uncharacterized protein</fullName>
    </submittedName>
</protein>
<comment type="caution">
    <text evidence="2">The sequence shown here is derived from an EMBL/GenBank/DDBJ whole genome shotgun (WGS) entry which is preliminary data.</text>
</comment>
<sequence length="55" mass="6030">MAAVEPSRLTLLCRRSSMLAAVRMGRDDLWWSRSVLVGCCGVVSVFSSFTFASLC</sequence>
<feature type="non-terminal residue" evidence="2">
    <location>
        <position position="55"/>
    </location>
</feature>
<keyword evidence="1" id="KW-1133">Transmembrane helix</keyword>
<feature type="transmembrane region" description="Helical" evidence="1">
    <location>
        <begin position="34"/>
        <end position="54"/>
    </location>
</feature>
<keyword evidence="1" id="KW-0812">Transmembrane</keyword>
<dbReference type="AlphaFoldDB" id="A0A392Q5J8"/>
<name>A0A392Q5J8_9FABA</name>
<keyword evidence="3" id="KW-1185">Reference proteome</keyword>
<evidence type="ECO:0000256" key="1">
    <source>
        <dbReference type="SAM" id="Phobius"/>
    </source>
</evidence>
<dbReference type="Proteomes" id="UP000265520">
    <property type="component" value="Unassembled WGS sequence"/>
</dbReference>
<accession>A0A392Q5J8</accession>
<dbReference type="EMBL" id="LXQA010114594">
    <property type="protein sequence ID" value="MCI19394.1"/>
    <property type="molecule type" value="Genomic_DNA"/>
</dbReference>
<evidence type="ECO:0000313" key="2">
    <source>
        <dbReference type="EMBL" id="MCI19394.1"/>
    </source>
</evidence>
<evidence type="ECO:0000313" key="3">
    <source>
        <dbReference type="Proteomes" id="UP000265520"/>
    </source>
</evidence>
<reference evidence="2 3" key="1">
    <citation type="journal article" date="2018" name="Front. Plant Sci.">
        <title>Red Clover (Trifolium pratense) and Zigzag Clover (T. medium) - A Picture of Genomic Similarities and Differences.</title>
        <authorList>
            <person name="Dluhosova J."/>
            <person name="Istvanek J."/>
            <person name="Nedelnik J."/>
            <person name="Repkova J."/>
        </authorList>
    </citation>
    <scope>NUCLEOTIDE SEQUENCE [LARGE SCALE GENOMIC DNA]</scope>
    <source>
        <strain evidence="3">cv. 10/8</strain>
        <tissue evidence="2">Leaf</tissue>
    </source>
</reference>
<keyword evidence="1" id="KW-0472">Membrane</keyword>
<organism evidence="2 3">
    <name type="scientific">Trifolium medium</name>
    <dbReference type="NCBI Taxonomy" id="97028"/>
    <lineage>
        <taxon>Eukaryota</taxon>
        <taxon>Viridiplantae</taxon>
        <taxon>Streptophyta</taxon>
        <taxon>Embryophyta</taxon>
        <taxon>Tracheophyta</taxon>
        <taxon>Spermatophyta</taxon>
        <taxon>Magnoliopsida</taxon>
        <taxon>eudicotyledons</taxon>
        <taxon>Gunneridae</taxon>
        <taxon>Pentapetalae</taxon>
        <taxon>rosids</taxon>
        <taxon>fabids</taxon>
        <taxon>Fabales</taxon>
        <taxon>Fabaceae</taxon>
        <taxon>Papilionoideae</taxon>
        <taxon>50 kb inversion clade</taxon>
        <taxon>NPAAA clade</taxon>
        <taxon>Hologalegina</taxon>
        <taxon>IRL clade</taxon>
        <taxon>Trifolieae</taxon>
        <taxon>Trifolium</taxon>
    </lineage>
</organism>